<evidence type="ECO:0000256" key="2">
    <source>
        <dbReference type="ARBA" id="ARBA00007802"/>
    </source>
</evidence>
<reference evidence="9 10" key="1">
    <citation type="journal article" date="2019" name="Int. J. Syst. Evol. Microbiol.">
        <title>The Global Catalogue of Microorganisms (GCM) 10K type strain sequencing project: providing services to taxonomists for standard genome sequencing and annotation.</title>
        <authorList>
            <consortium name="The Broad Institute Genomics Platform"/>
            <consortium name="The Broad Institute Genome Sequencing Center for Infectious Disease"/>
            <person name="Wu L."/>
            <person name="Ma J."/>
        </authorList>
    </citation>
    <scope>NUCLEOTIDE SEQUENCE [LARGE SCALE GENOMIC DNA]</scope>
    <source>
        <strain evidence="9 10">JCM 9933</strain>
    </source>
</reference>
<keyword evidence="3 7" id="KW-0812">Transmembrane</keyword>
<feature type="signal peptide" evidence="8">
    <location>
        <begin position="1"/>
        <end position="29"/>
    </location>
</feature>
<organism evidence="9 10">
    <name type="scientific">Craurococcus roseus</name>
    <dbReference type="NCBI Taxonomy" id="77585"/>
    <lineage>
        <taxon>Bacteria</taxon>
        <taxon>Pseudomonadati</taxon>
        <taxon>Pseudomonadota</taxon>
        <taxon>Alphaproteobacteria</taxon>
        <taxon>Acetobacterales</taxon>
        <taxon>Acetobacteraceae</taxon>
        <taxon>Craurococcus</taxon>
    </lineage>
</organism>
<gene>
    <name evidence="9" type="ORF">GCM10009416_33710</name>
</gene>
<evidence type="ECO:0000256" key="7">
    <source>
        <dbReference type="SAM" id="Phobius"/>
    </source>
</evidence>
<evidence type="ECO:0000313" key="9">
    <source>
        <dbReference type="EMBL" id="GAA0592569.1"/>
    </source>
</evidence>
<keyword evidence="8" id="KW-0732">Signal</keyword>
<feature type="transmembrane region" description="Helical" evidence="7">
    <location>
        <begin position="87"/>
        <end position="105"/>
    </location>
</feature>
<protein>
    <recommendedName>
        <fullName evidence="11">P-type conjugative transfer protein TrbL</fullName>
    </recommendedName>
</protein>
<evidence type="ECO:0000256" key="4">
    <source>
        <dbReference type="ARBA" id="ARBA00022989"/>
    </source>
</evidence>
<accession>A0ABN1FK84</accession>
<evidence type="ECO:0000256" key="1">
    <source>
        <dbReference type="ARBA" id="ARBA00004141"/>
    </source>
</evidence>
<keyword evidence="5 7" id="KW-0472">Membrane</keyword>
<keyword evidence="4 7" id="KW-1133">Transmembrane helix</keyword>
<evidence type="ECO:0000256" key="3">
    <source>
        <dbReference type="ARBA" id="ARBA00022692"/>
    </source>
</evidence>
<dbReference type="EMBL" id="BAAAFZ010000053">
    <property type="protein sequence ID" value="GAA0592569.1"/>
    <property type="molecule type" value="Genomic_DNA"/>
</dbReference>
<evidence type="ECO:0008006" key="11">
    <source>
        <dbReference type="Google" id="ProtNLM"/>
    </source>
</evidence>
<comment type="caution">
    <text evidence="9">The sequence shown here is derived from an EMBL/GenBank/DDBJ whole genome shotgun (WGS) entry which is preliminary data.</text>
</comment>
<dbReference type="Proteomes" id="UP001501588">
    <property type="component" value="Unassembled WGS sequence"/>
</dbReference>
<evidence type="ECO:0000313" key="10">
    <source>
        <dbReference type="Proteomes" id="UP001501588"/>
    </source>
</evidence>
<keyword evidence="10" id="KW-1185">Reference proteome</keyword>
<comment type="similarity">
    <text evidence="2">Belongs to the TrbL/VirB6 family.</text>
</comment>
<evidence type="ECO:0000256" key="5">
    <source>
        <dbReference type="ARBA" id="ARBA00023136"/>
    </source>
</evidence>
<feature type="transmembrane region" description="Helical" evidence="7">
    <location>
        <begin position="163"/>
        <end position="185"/>
    </location>
</feature>
<proteinExistence type="inferred from homology"/>
<name>A0ABN1FK84_9PROT</name>
<feature type="region of interest" description="Disordered" evidence="6">
    <location>
        <begin position="402"/>
        <end position="426"/>
    </location>
</feature>
<comment type="subcellular location">
    <subcellularLocation>
        <location evidence="1">Membrane</location>
        <topology evidence="1">Multi-pass membrane protein</topology>
    </subcellularLocation>
</comment>
<feature type="transmembrane region" description="Helical" evidence="7">
    <location>
        <begin position="53"/>
        <end position="75"/>
    </location>
</feature>
<dbReference type="InterPro" id="IPR007688">
    <property type="entry name" value="Conjugal_tfr_TrbL/VirB6"/>
</dbReference>
<dbReference type="Pfam" id="PF04610">
    <property type="entry name" value="TrbL"/>
    <property type="match status" value="1"/>
</dbReference>
<sequence length="426" mass="43617">MERIRPAPLWTVLALYAASVALAAAPAHAQVVAGMVNSIPDAFQNASAMEPALRTVALQLFGFLVVMELAFALGMLWMDGQASTPNILALFVKQGVLIGLFALFIEAGPTICREIFLWMVRNANAAVAAMGGSVNMSPGDIIGIGANMVQVIWDSMSWSPKSLVLLLCGAIVIWTFAEIVGEIILVTIRGYLFAAWSALMMGFGGSAFTREIAIGQLRLAFAIGTQRFILQCIVGVGEMLMNGWAAQMRAGAIDYPKCIGMVAVSLVLWRLAKTLPSEAHSLITGAATGMTRASLAGAVRDGIMSAAKAGVGTAAMGGGIGAAFDQAKAQLEATSGKGGSGGGSSYPGSSLGGQIANGAKLAAMTARNMGEAYASDVGRRLSGAPGASAGFLGARIARHSGGAAASTRGDTAARNAARAAEPAYDP</sequence>
<feature type="chain" id="PRO_5046694440" description="P-type conjugative transfer protein TrbL" evidence="8">
    <location>
        <begin position="30"/>
        <end position="426"/>
    </location>
</feature>
<feature type="transmembrane region" description="Helical" evidence="7">
    <location>
        <begin position="191"/>
        <end position="208"/>
    </location>
</feature>
<dbReference type="RefSeq" id="WP_343896540.1">
    <property type="nucleotide sequence ID" value="NZ_BAAAFZ010000053.1"/>
</dbReference>
<evidence type="ECO:0000256" key="6">
    <source>
        <dbReference type="SAM" id="MobiDB-lite"/>
    </source>
</evidence>
<evidence type="ECO:0000256" key="8">
    <source>
        <dbReference type="SAM" id="SignalP"/>
    </source>
</evidence>